<dbReference type="AlphaFoldDB" id="A0A9P5YKT6"/>
<evidence type="ECO:0000259" key="2">
    <source>
        <dbReference type="Pfam" id="PF06985"/>
    </source>
</evidence>
<gene>
    <name evidence="3" type="ORF">BDZ94DRAFT_1244395</name>
</gene>
<dbReference type="PANTHER" id="PTHR10622:SF12">
    <property type="entry name" value="HET DOMAIN-CONTAINING PROTEIN"/>
    <property type="match status" value="1"/>
</dbReference>
<accession>A0A9P5YKT6</accession>
<protein>
    <recommendedName>
        <fullName evidence="2">Heterokaryon incompatibility domain-containing protein</fullName>
    </recommendedName>
</protein>
<evidence type="ECO:0000256" key="1">
    <source>
        <dbReference type="SAM" id="MobiDB-lite"/>
    </source>
</evidence>
<proteinExistence type="predicted"/>
<organism evidence="3 4">
    <name type="scientific">Collybia nuda</name>
    <dbReference type="NCBI Taxonomy" id="64659"/>
    <lineage>
        <taxon>Eukaryota</taxon>
        <taxon>Fungi</taxon>
        <taxon>Dikarya</taxon>
        <taxon>Basidiomycota</taxon>
        <taxon>Agaricomycotina</taxon>
        <taxon>Agaricomycetes</taxon>
        <taxon>Agaricomycetidae</taxon>
        <taxon>Agaricales</taxon>
        <taxon>Tricholomatineae</taxon>
        <taxon>Clitocybaceae</taxon>
        <taxon>Collybia</taxon>
    </lineage>
</organism>
<evidence type="ECO:0000313" key="4">
    <source>
        <dbReference type="Proteomes" id="UP000807353"/>
    </source>
</evidence>
<feature type="compositionally biased region" description="Acidic residues" evidence="1">
    <location>
        <begin position="376"/>
        <end position="390"/>
    </location>
</feature>
<dbReference type="Pfam" id="PF06985">
    <property type="entry name" value="HET"/>
    <property type="match status" value="1"/>
</dbReference>
<keyword evidence="4" id="KW-1185">Reference proteome</keyword>
<reference evidence="3" key="1">
    <citation type="submission" date="2020-11" db="EMBL/GenBank/DDBJ databases">
        <authorList>
            <consortium name="DOE Joint Genome Institute"/>
            <person name="Ahrendt S."/>
            <person name="Riley R."/>
            <person name="Andreopoulos W."/>
            <person name="Labutti K."/>
            <person name="Pangilinan J."/>
            <person name="Ruiz-Duenas F.J."/>
            <person name="Barrasa J.M."/>
            <person name="Sanchez-Garcia M."/>
            <person name="Camarero S."/>
            <person name="Miyauchi S."/>
            <person name="Serrano A."/>
            <person name="Linde D."/>
            <person name="Babiker R."/>
            <person name="Drula E."/>
            <person name="Ayuso-Fernandez I."/>
            <person name="Pacheco R."/>
            <person name="Padilla G."/>
            <person name="Ferreira P."/>
            <person name="Barriuso J."/>
            <person name="Kellner H."/>
            <person name="Castanera R."/>
            <person name="Alfaro M."/>
            <person name="Ramirez L."/>
            <person name="Pisabarro A.G."/>
            <person name="Kuo A."/>
            <person name="Tritt A."/>
            <person name="Lipzen A."/>
            <person name="He G."/>
            <person name="Yan M."/>
            <person name="Ng V."/>
            <person name="Cullen D."/>
            <person name="Martin F."/>
            <person name="Rosso M.-N."/>
            <person name="Henrissat B."/>
            <person name="Hibbett D."/>
            <person name="Martinez A.T."/>
            <person name="Grigoriev I.V."/>
        </authorList>
    </citation>
    <scope>NUCLEOTIDE SEQUENCE</scope>
    <source>
        <strain evidence="3">CBS 247.69</strain>
    </source>
</reference>
<dbReference type="OrthoDB" id="5122891at2759"/>
<comment type="caution">
    <text evidence="3">The sequence shown here is derived from an EMBL/GenBank/DDBJ whole genome shotgun (WGS) entry which is preliminary data.</text>
</comment>
<feature type="region of interest" description="Disordered" evidence="1">
    <location>
        <begin position="565"/>
        <end position="587"/>
    </location>
</feature>
<dbReference type="PANTHER" id="PTHR10622">
    <property type="entry name" value="HET DOMAIN-CONTAINING PROTEIN"/>
    <property type="match status" value="1"/>
</dbReference>
<evidence type="ECO:0000313" key="3">
    <source>
        <dbReference type="EMBL" id="KAF9469415.1"/>
    </source>
</evidence>
<dbReference type="EMBL" id="MU150230">
    <property type="protein sequence ID" value="KAF9469415.1"/>
    <property type="molecule type" value="Genomic_DNA"/>
</dbReference>
<feature type="region of interest" description="Disordered" evidence="1">
    <location>
        <begin position="374"/>
        <end position="402"/>
    </location>
</feature>
<dbReference type="InterPro" id="IPR010730">
    <property type="entry name" value="HET"/>
</dbReference>
<feature type="domain" description="Heterokaryon incompatibility" evidence="2">
    <location>
        <begin position="151"/>
        <end position="208"/>
    </location>
</feature>
<dbReference type="Proteomes" id="UP000807353">
    <property type="component" value="Unassembled WGS sequence"/>
</dbReference>
<sequence length="736" mass="82674">MDVLLSEHFENMPAHVLHLPDMTITSRDTMKQHIRRSVKAELKIILLSHPNGIKIVKQDVRRIINEKSRYAIFSHRWGVQEPTFQEMNQYSSVMGKKALLSAVSAGGGMIDQGIHFTASTLTAKDSEIRAMADKVGSKFQEFTGPGFSKLDHFCSIARNVYGCDWAWSDTCCINKSDLSELDESIRSMFRWYRGATVCIVHLGGTRLSDFQSDLSEFKFLAKDAWFSRGWTLQELLAPKMVKFYDRDWTSLSGWAYGQRDDVKSDKELFLEELASITKIPVLDLLDYTPGVDRVRERMSWAAKRRTSRVEDRAYSLFGVFGVSFTVAYGSQHEAFLQLQKEIMIRTDDPSIFSWWGAPSPSISAFAHKPDGFGIYEGDESDSEDEEESDNEGGGGGENVKSNIKVDVGAAEEGVDGDIMEDEIKKLNSALTPKSIRCVPEIAFPRGFVALGMPDKRGVIMKVPLYTISGFEALKSPTGAEDWWRLKVDGLGELDVHIVKYQLKKLSTLRVAIVDYEQGDYNPDDASNGMHDHISRFFERQQAIEEYDQAHLDDLVKKLKDAKKQMEEDRKKRAEQRQQEEKEEKEDVKQAAIGLTGIAVGSLSSPWGAPLVVTGAAAVTKALVSTAARHAGQKESANAVGNSNDTVNTIRSYRDLLQGRRQRILQSGHDALAKVLLQTRMERRYSAMILKTSFTSDATFGRLRAKAPVNVNRPTHGWKVPEEVYVKDCFDNSNDDD</sequence>
<name>A0A9P5YKT6_9AGAR</name>